<organism evidence="1 2">
    <name type="scientific">Metallosphaera tengchongensis</name>
    <dbReference type="NCBI Taxonomy" id="1532350"/>
    <lineage>
        <taxon>Archaea</taxon>
        <taxon>Thermoproteota</taxon>
        <taxon>Thermoprotei</taxon>
        <taxon>Sulfolobales</taxon>
        <taxon>Sulfolobaceae</taxon>
        <taxon>Metallosphaera</taxon>
    </lineage>
</organism>
<name>A0A6N0NTG5_9CREN</name>
<dbReference type="GeneID" id="55640528"/>
<accession>A0A6N0NTG5</accession>
<protein>
    <submittedName>
        <fullName evidence="1">Transposase</fullName>
    </submittedName>
</protein>
<gene>
    <name evidence="1" type="ORF">GWK48_01240</name>
</gene>
<dbReference type="Proteomes" id="UP000509301">
    <property type="component" value="Chromosome"/>
</dbReference>
<dbReference type="EMBL" id="CP049074">
    <property type="protein sequence ID" value="QKQ99202.1"/>
    <property type="molecule type" value="Genomic_DNA"/>
</dbReference>
<dbReference type="KEGG" id="mten:GWK48_01240"/>
<evidence type="ECO:0000313" key="1">
    <source>
        <dbReference type="EMBL" id="QKQ99202.1"/>
    </source>
</evidence>
<keyword evidence="2" id="KW-1185">Reference proteome</keyword>
<evidence type="ECO:0000313" key="2">
    <source>
        <dbReference type="Proteomes" id="UP000509301"/>
    </source>
</evidence>
<dbReference type="OrthoDB" id="21365at2157"/>
<proteinExistence type="predicted"/>
<reference evidence="1 2" key="1">
    <citation type="submission" date="2020-02" db="EMBL/GenBank/DDBJ databases">
        <title>Comparative genome analysis reveals the metabolism and evolution of the thermophilic archaeal genus Metallosphaera.</title>
        <authorList>
            <person name="Jiang C."/>
        </authorList>
    </citation>
    <scope>NUCLEOTIDE SEQUENCE [LARGE SCALE GENOMIC DNA]</scope>
    <source>
        <strain evidence="1 2">Ric-A</strain>
    </source>
</reference>
<dbReference type="RefSeq" id="WP_174628868.1">
    <property type="nucleotide sequence ID" value="NZ_CP049074.1"/>
</dbReference>
<sequence length="90" mass="10641">MGYFYFQKTIAGIDRLKAEAEKVQEFDAREEALRERERVFKRLYRILLHHYRTLSSHSSKSLWQLGVSTVYLGYPYSISQDKGNMFASNI</sequence>
<dbReference type="AlphaFoldDB" id="A0A6N0NTG5"/>